<dbReference type="Proteomes" id="UP001596501">
    <property type="component" value="Unassembled WGS sequence"/>
</dbReference>
<keyword evidence="1" id="KW-0677">Repeat</keyword>
<reference evidence="6" key="1">
    <citation type="journal article" date="2019" name="Int. J. Syst. Evol. Microbiol.">
        <title>The Global Catalogue of Microorganisms (GCM) 10K type strain sequencing project: providing services to taxonomists for standard genome sequencing and annotation.</title>
        <authorList>
            <consortium name="The Broad Institute Genomics Platform"/>
            <consortium name="The Broad Institute Genome Sequencing Center for Infectious Disease"/>
            <person name="Wu L."/>
            <person name="Ma J."/>
        </authorList>
    </citation>
    <scope>NUCLEOTIDE SEQUENCE [LARGE SCALE GENOMIC DNA]</scope>
    <source>
        <strain evidence="6">CGMCC 1.12371</strain>
    </source>
</reference>
<sequence length="763" mass="84558">MLKQLLGKLITRPPRHWTETEIRDLIAAGDFDKARNASEALHPDTPDIKQVQMCLKAEIAFRTHDDASAEAFYSQVLKQAPGFSDAHHGLSLLMHSRGEYESAFQHALFASNAAPTESRYLAQLGLCHICLGNFAQAEESLQRALRQAPNDKASWNNLGIALLSKGRNTEARACFINALKLDPEFNQALQNLAQLNTDTAPSVQAGDPSLTDPGDALEDRTSPKGLAIDPTQPPQPWHDEWRRIASVPWGPGSDEVISATETLLLNHADDAELAVLANRLYRRRGDADSGLAVLHAFLIHHPDSAVAHEGMGNALLERPDYPGAERHLKRALELGSRHQDVLQALRSALMKQGRFAEALPIAQECQARWPSDINLALLALAYNHNCDYAEAITCFDELEAKDLVSRLGVKSAYALCLSYTGRVKEALAIFDEQIGLLGNTGQLRLAKAAMHLLTEDFGAGWDGYRHRQLGLSNYRVLPVPEWQGEDLKGKTIVVLAEQGLGDQVMFASCLPDLLARKPARVVLEAISRVAPTLARSFPECEVIGSRQDSKLEWLRDIENVDCFVPLGDLPRHFRRTIDSFPRQPYLKPDSARVRHWRSRLERLGAGPYFGTSWRGGTEPTRSAIRTLSPSLLKPLTCALPSQWVSLQYGDVREELALAQQAGITLTHWSSAIADLDEFAALIAALDGVFTVCNTTVHYAGAVGQKTWVLAPTVPEWRYGLTNRNMPWYPHVQVLRQPKPHDWETLVAQAALCLVDEYRPLLVT</sequence>
<dbReference type="InterPro" id="IPR019734">
    <property type="entry name" value="TPR_rpt"/>
</dbReference>
<evidence type="ECO:0000313" key="5">
    <source>
        <dbReference type="EMBL" id="MFC7407474.1"/>
    </source>
</evidence>
<evidence type="ECO:0000256" key="3">
    <source>
        <dbReference type="PROSITE-ProRule" id="PRU00339"/>
    </source>
</evidence>
<dbReference type="InterPro" id="IPR011990">
    <property type="entry name" value="TPR-like_helical_dom_sf"/>
</dbReference>
<evidence type="ECO:0000256" key="2">
    <source>
        <dbReference type="ARBA" id="ARBA00022803"/>
    </source>
</evidence>
<feature type="repeat" description="TPR" evidence="3">
    <location>
        <begin position="118"/>
        <end position="151"/>
    </location>
</feature>
<feature type="repeat" description="TPR" evidence="3">
    <location>
        <begin position="152"/>
        <end position="185"/>
    </location>
</feature>
<protein>
    <submittedName>
        <fullName evidence="5">Tetratricopeptide repeat protein</fullName>
    </submittedName>
</protein>
<dbReference type="SUPFAM" id="SSF48452">
    <property type="entry name" value="TPR-like"/>
    <property type="match status" value="2"/>
</dbReference>
<feature type="region of interest" description="Disordered" evidence="4">
    <location>
        <begin position="199"/>
        <end position="237"/>
    </location>
</feature>
<dbReference type="RefSeq" id="WP_382219122.1">
    <property type="nucleotide sequence ID" value="NZ_JBHTCA010000001.1"/>
</dbReference>
<dbReference type="PANTHER" id="PTHR44943:SF8">
    <property type="entry name" value="TPR REPEAT-CONTAINING PROTEIN MJ0263"/>
    <property type="match status" value="1"/>
</dbReference>
<keyword evidence="6" id="KW-1185">Reference proteome</keyword>
<dbReference type="SUPFAM" id="SSF53756">
    <property type="entry name" value="UDP-Glycosyltransferase/glycogen phosphorylase"/>
    <property type="match status" value="1"/>
</dbReference>
<evidence type="ECO:0000256" key="4">
    <source>
        <dbReference type="SAM" id="MobiDB-lite"/>
    </source>
</evidence>
<evidence type="ECO:0000313" key="6">
    <source>
        <dbReference type="Proteomes" id="UP001596501"/>
    </source>
</evidence>
<comment type="caution">
    <text evidence="5">The sequence shown here is derived from an EMBL/GenBank/DDBJ whole genome shotgun (WGS) entry which is preliminary data.</text>
</comment>
<proteinExistence type="predicted"/>
<evidence type="ECO:0000256" key="1">
    <source>
        <dbReference type="ARBA" id="ARBA00022737"/>
    </source>
</evidence>
<gene>
    <name evidence="5" type="ORF">ACFQPB_01225</name>
</gene>
<dbReference type="PANTHER" id="PTHR44943">
    <property type="entry name" value="CELLULOSE SYNTHASE OPERON PROTEIN C"/>
    <property type="match status" value="1"/>
</dbReference>
<dbReference type="Gene3D" id="1.25.40.10">
    <property type="entry name" value="Tetratricopeptide repeat domain"/>
    <property type="match status" value="2"/>
</dbReference>
<keyword evidence="2 3" id="KW-0802">TPR repeat</keyword>
<dbReference type="Gene3D" id="3.40.50.2000">
    <property type="entry name" value="Glycogen Phosphorylase B"/>
    <property type="match status" value="1"/>
</dbReference>
<dbReference type="Pfam" id="PF13432">
    <property type="entry name" value="TPR_16"/>
    <property type="match status" value="3"/>
</dbReference>
<name>A0ABW2QEG0_9BURK</name>
<organism evidence="5 6">
    <name type="scientific">Hydrogenophaga atypica</name>
    <dbReference type="NCBI Taxonomy" id="249409"/>
    <lineage>
        <taxon>Bacteria</taxon>
        <taxon>Pseudomonadati</taxon>
        <taxon>Pseudomonadota</taxon>
        <taxon>Betaproteobacteria</taxon>
        <taxon>Burkholderiales</taxon>
        <taxon>Comamonadaceae</taxon>
        <taxon>Hydrogenophaga</taxon>
    </lineage>
</organism>
<dbReference type="InterPro" id="IPR051685">
    <property type="entry name" value="Ycf3/AcsC/BcsC/TPR_MFPF"/>
</dbReference>
<dbReference type="PROSITE" id="PS50005">
    <property type="entry name" value="TPR"/>
    <property type="match status" value="2"/>
</dbReference>
<dbReference type="EMBL" id="JBHTCA010000001">
    <property type="protein sequence ID" value="MFC7407474.1"/>
    <property type="molecule type" value="Genomic_DNA"/>
</dbReference>
<dbReference type="SMART" id="SM00028">
    <property type="entry name" value="TPR"/>
    <property type="match status" value="5"/>
</dbReference>
<accession>A0ABW2QEG0</accession>